<keyword evidence="2" id="KW-0004">4Fe-4S</keyword>
<comment type="caution">
    <text evidence="10">The sequence shown here is derived from an EMBL/GenBank/DDBJ whole genome shotgun (WGS) entry which is preliminary data.</text>
</comment>
<dbReference type="SFLD" id="SFLDS00029">
    <property type="entry name" value="Radical_SAM"/>
    <property type="match status" value="1"/>
</dbReference>
<dbReference type="PROSITE" id="PS51257">
    <property type="entry name" value="PROKAR_LIPOPROTEIN"/>
    <property type="match status" value="1"/>
</dbReference>
<feature type="binding site" evidence="8">
    <location>
        <position position="40"/>
    </location>
    <ligand>
        <name>[4Fe-4S] cluster</name>
        <dbReference type="ChEBI" id="CHEBI:49883"/>
        <note>4Fe-4S-S-AdoMet</note>
    </ligand>
</feature>
<proteinExistence type="inferred from homology"/>
<keyword evidence="3 8" id="KW-0949">S-adenosyl-L-methionine</keyword>
<evidence type="ECO:0000259" key="9">
    <source>
        <dbReference type="Pfam" id="PF04055"/>
    </source>
</evidence>
<feature type="binding site" evidence="8">
    <location>
        <position position="33"/>
    </location>
    <ligand>
        <name>[4Fe-4S] cluster</name>
        <dbReference type="ChEBI" id="CHEBI:49883"/>
        <note>4Fe-4S-S-AdoMet</note>
    </ligand>
</feature>
<evidence type="ECO:0000256" key="3">
    <source>
        <dbReference type="ARBA" id="ARBA00022691"/>
    </source>
</evidence>
<evidence type="ECO:0000256" key="8">
    <source>
        <dbReference type="PIRSR" id="PIRSR004869-50"/>
    </source>
</evidence>
<evidence type="ECO:0000256" key="4">
    <source>
        <dbReference type="ARBA" id="ARBA00022723"/>
    </source>
</evidence>
<dbReference type="PANTHER" id="PTHR43075:SF1">
    <property type="entry name" value="FORMATE LYASE ACTIVATING ENZYME, PUTATIVE (AFU_ORTHOLOGUE AFUA_2G15630)-RELATED"/>
    <property type="match status" value="1"/>
</dbReference>
<evidence type="ECO:0000313" key="11">
    <source>
        <dbReference type="Proteomes" id="UP000886857"/>
    </source>
</evidence>
<evidence type="ECO:0000256" key="5">
    <source>
        <dbReference type="ARBA" id="ARBA00023002"/>
    </source>
</evidence>
<evidence type="ECO:0000256" key="6">
    <source>
        <dbReference type="ARBA" id="ARBA00023004"/>
    </source>
</evidence>
<dbReference type="InterPro" id="IPR058240">
    <property type="entry name" value="rSAM_sf"/>
</dbReference>
<dbReference type="InterPro" id="IPR013785">
    <property type="entry name" value="Aldolase_TIM"/>
</dbReference>
<gene>
    <name evidence="10" type="ORF">IAC73_05730</name>
</gene>
<reference evidence="10" key="2">
    <citation type="journal article" date="2021" name="PeerJ">
        <title>Extensive microbial diversity within the chicken gut microbiome revealed by metagenomics and culture.</title>
        <authorList>
            <person name="Gilroy R."/>
            <person name="Ravi A."/>
            <person name="Getino M."/>
            <person name="Pursley I."/>
            <person name="Horton D.L."/>
            <person name="Alikhan N.F."/>
            <person name="Baker D."/>
            <person name="Gharbi K."/>
            <person name="Hall N."/>
            <person name="Watson M."/>
            <person name="Adriaenssens E.M."/>
            <person name="Foster-Nyarko E."/>
            <person name="Jarju S."/>
            <person name="Secka A."/>
            <person name="Antonio M."/>
            <person name="Oren A."/>
            <person name="Chaudhuri R.R."/>
            <person name="La Ragione R."/>
            <person name="Hildebrand F."/>
            <person name="Pallen M.J."/>
        </authorList>
    </citation>
    <scope>NUCLEOTIDE SEQUENCE</scope>
    <source>
        <strain evidence="10">10406</strain>
    </source>
</reference>
<evidence type="ECO:0000256" key="1">
    <source>
        <dbReference type="ARBA" id="ARBA00009777"/>
    </source>
</evidence>
<keyword evidence="4 8" id="KW-0479">Metal-binding</keyword>
<dbReference type="AlphaFoldDB" id="A0A9D1NA29"/>
<dbReference type="GO" id="GO:0051539">
    <property type="term" value="F:4 iron, 4 sulfur cluster binding"/>
    <property type="evidence" value="ECO:0007669"/>
    <property type="project" value="UniProtKB-KW"/>
</dbReference>
<accession>A0A9D1NA29</accession>
<dbReference type="InterPro" id="IPR016431">
    <property type="entry name" value="Pyrv-formate_lyase-activ_prd"/>
</dbReference>
<dbReference type="InterPro" id="IPR040085">
    <property type="entry name" value="MJ0674-like"/>
</dbReference>
<dbReference type="InterPro" id="IPR007197">
    <property type="entry name" value="rSAM"/>
</dbReference>
<protein>
    <submittedName>
        <fullName evidence="10">Radical SAM protein</fullName>
    </submittedName>
</protein>
<keyword evidence="7 8" id="KW-0411">Iron-sulfur</keyword>
<dbReference type="PROSITE" id="PS01087">
    <property type="entry name" value="RADICAL_ACTIVATING"/>
    <property type="match status" value="1"/>
</dbReference>
<evidence type="ECO:0000313" key="10">
    <source>
        <dbReference type="EMBL" id="HIU99322.1"/>
    </source>
</evidence>
<dbReference type="Gene3D" id="3.20.20.70">
    <property type="entry name" value="Aldolase class I"/>
    <property type="match status" value="1"/>
</dbReference>
<dbReference type="InterPro" id="IPR001989">
    <property type="entry name" value="Radical_activat_CS"/>
</dbReference>
<keyword evidence="5" id="KW-0560">Oxidoreductase</keyword>
<evidence type="ECO:0000256" key="2">
    <source>
        <dbReference type="ARBA" id="ARBA00022485"/>
    </source>
</evidence>
<comment type="cofactor">
    <cofactor evidence="8">
        <name>[4Fe-4S] cluster</name>
        <dbReference type="ChEBI" id="CHEBI:49883"/>
    </cofactor>
    <text evidence="8">Binds 1 [4Fe-4S] cluster. The cluster is coordinated with 3 cysteines and an exchangeable S-adenosyl-L-methionine.</text>
</comment>
<dbReference type="GO" id="GO:0046872">
    <property type="term" value="F:metal ion binding"/>
    <property type="evidence" value="ECO:0007669"/>
    <property type="project" value="UniProtKB-KW"/>
</dbReference>
<organism evidence="10 11">
    <name type="scientific">Candidatus Limadaptatus stercoripullorum</name>
    <dbReference type="NCBI Taxonomy" id="2840846"/>
    <lineage>
        <taxon>Bacteria</taxon>
        <taxon>Bacillati</taxon>
        <taxon>Bacillota</taxon>
        <taxon>Clostridia</taxon>
        <taxon>Eubacteriales</taxon>
        <taxon>Candidatus Limadaptatus</taxon>
    </lineage>
</organism>
<name>A0A9D1NA29_9FIRM</name>
<feature type="binding site" evidence="8">
    <location>
        <position position="37"/>
    </location>
    <ligand>
        <name>[4Fe-4S] cluster</name>
        <dbReference type="ChEBI" id="CHEBI:49883"/>
        <note>4Fe-4S-S-AdoMet</note>
    </ligand>
</feature>
<comment type="similarity">
    <text evidence="1">Belongs to the organic radical-activating enzymes family.</text>
</comment>
<dbReference type="EMBL" id="DVOE01000087">
    <property type="protein sequence ID" value="HIU99322.1"/>
    <property type="molecule type" value="Genomic_DNA"/>
</dbReference>
<reference evidence="10" key="1">
    <citation type="submission" date="2020-10" db="EMBL/GenBank/DDBJ databases">
        <authorList>
            <person name="Gilroy R."/>
        </authorList>
    </citation>
    <scope>NUCLEOTIDE SEQUENCE</scope>
    <source>
        <strain evidence="10">10406</strain>
    </source>
</reference>
<dbReference type="GO" id="GO:0016491">
    <property type="term" value="F:oxidoreductase activity"/>
    <property type="evidence" value="ECO:0007669"/>
    <property type="project" value="UniProtKB-KW"/>
</dbReference>
<keyword evidence="6 8" id="KW-0408">Iron</keyword>
<dbReference type="Proteomes" id="UP000886857">
    <property type="component" value="Unassembled WGS sequence"/>
</dbReference>
<dbReference type="PIRSF" id="PIRSF004869">
    <property type="entry name" value="PflX_prd"/>
    <property type="match status" value="1"/>
</dbReference>
<dbReference type="SUPFAM" id="SSF102114">
    <property type="entry name" value="Radical SAM enzymes"/>
    <property type="match status" value="1"/>
</dbReference>
<feature type="domain" description="Radical SAM core" evidence="9">
    <location>
        <begin position="28"/>
        <end position="166"/>
    </location>
</feature>
<evidence type="ECO:0000256" key="7">
    <source>
        <dbReference type="ARBA" id="ARBA00023014"/>
    </source>
</evidence>
<dbReference type="PANTHER" id="PTHR43075">
    <property type="entry name" value="FORMATE LYASE ACTIVATING ENZYME, PUTATIVE (AFU_ORTHOLOGUE AFUA_2G15630)-RELATED"/>
    <property type="match status" value="1"/>
</dbReference>
<dbReference type="Pfam" id="PF04055">
    <property type="entry name" value="Radical_SAM"/>
    <property type="match status" value="1"/>
</dbReference>
<sequence length="279" mass="30725">MGTFRVARVGLHFFEEPCISGSGGSGTVFFSGCDMRCIFCQNKVISRGGAGVTVTGDDLLQLMLHLEKQGAENINLVTPTPWAKRLIPVLKEFKTRSKLPVVWNSNGCDDPAVVRAAGDAVDIWLPDLKYSDDALGREYSGAENCFSRSVAAISAMRALRGRDVFDERGMMREGVIVRHLVLPGAIENTKGVLRAIADIDREMYVSLMGQYFPTPAVADHPVLSRRLTEEEYDEATEEFFRAGLANGFAQELSSATEEYVPDFDPEPLRELVGRLRAEG</sequence>